<dbReference type="EC" id="5.1.99.6" evidence="19"/>
<feature type="domain" description="YjeF N-terminal" evidence="21">
    <location>
        <begin position="9"/>
        <end position="216"/>
    </location>
</feature>
<protein>
    <recommendedName>
        <fullName evidence="19">Bifunctional NAD(P)H-hydrate repair enzyme</fullName>
    </recommendedName>
    <alternativeName>
        <fullName evidence="19">Nicotinamide nucleotide repair protein</fullName>
    </alternativeName>
    <domain>
        <recommendedName>
            <fullName evidence="19">ADP-dependent (S)-NAD(P)H-hydrate dehydratase</fullName>
            <ecNumber evidence="19">4.2.1.136</ecNumber>
        </recommendedName>
        <alternativeName>
            <fullName evidence="19">ADP-dependent NAD(P)HX dehydratase</fullName>
        </alternativeName>
    </domain>
    <domain>
        <recommendedName>
            <fullName evidence="19">NAD(P)H-hydrate epimerase</fullName>
            <ecNumber evidence="19">5.1.99.6</ecNumber>
        </recommendedName>
    </domain>
</protein>
<dbReference type="GO" id="GO:0110051">
    <property type="term" value="P:metabolite repair"/>
    <property type="evidence" value="ECO:0007669"/>
    <property type="project" value="TreeGrafter"/>
</dbReference>
<feature type="binding site" evidence="17">
    <location>
        <position position="322"/>
    </location>
    <ligand>
        <name>(6S)-NADPHX</name>
        <dbReference type="ChEBI" id="CHEBI:64076"/>
    </ligand>
</feature>
<dbReference type="PIRSF" id="PIRSF017184">
    <property type="entry name" value="Nnr"/>
    <property type="match status" value="1"/>
</dbReference>
<dbReference type="InterPro" id="IPR029056">
    <property type="entry name" value="Ribokinase-like"/>
</dbReference>
<dbReference type="AlphaFoldDB" id="A0A544QYH1"/>
<evidence type="ECO:0000313" key="23">
    <source>
        <dbReference type="Proteomes" id="UP000317863"/>
    </source>
</evidence>
<dbReference type="PROSITE" id="PS51383">
    <property type="entry name" value="YJEF_C_3"/>
    <property type="match status" value="1"/>
</dbReference>
<dbReference type="HAMAP" id="MF_01965">
    <property type="entry name" value="NADHX_dehydratase"/>
    <property type="match status" value="1"/>
</dbReference>
<feature type="domain" description="YjeF C-terminal" evidence="20">
    <location>
        <begin position="226"/>
        <end position="496"/>
    </location>
</feature>
<evidence type="ECO:0000256" key="1">
    <source>
        <dbReference type="ARBA" id="ARBA00000013"/>
    </source>
</evidence>
<feature type="binding site" evidence="17">
    <location>
        <position position="373"/>
    </location>
    <ligand>
        <name>(6S)-NADPHX</name>
        <dbReference type="ChEBI" id="CHEBI:64076"/>
    </ligand>
</feature>
<feature type="binding site" evidence="18">
    <location>
        <begin position="55"/>
        <end position="59"/>
    </location>
    <ligand>
        <name>(6S)-NADPHX</name>
        <dbReference type="ChEBI" id="CHEBI:64076"/>
    </ligand>
</feature>
<evidence type="ECO:0000256" key="19">
    <source>
        <dbReference type="PIRNR" id="PIRNR017184"/>
    </source>
</evidence>
<accession>A0A544QYH1</accession>
<keyword evidence="6 17" id="KW-0547">Nucleotide-binding</keyword>
<keyword evidence="8 17" id="KW-0521">NADP</keyword>
<comment type="catalytic activity">
    <reaction evidence="15 17 19">
        <text>(6S)-NADHX + ADP = AMP + phosphate + NADH + H(+)</text>
        <dbReference type="Rhea" id="RHEA:32223"/>
        <dbReference type="ChEBI" id="CHEBI:15378"/>
        <dbReference type="ChEBI" id="CHEBI:43474"/>
        <dbReference type="ChEBI" id="CHEBI:57945"/>
        <dbReference type="ChEBI" id="CHEBI:64074"/>
        <dbReference type="ChEBI" id="CHEBI:456215"/>
        <dbReference type="ChEBI" id="CHEBI:456216"/>
        <dbReference type="EC" id="4.2.1.136"/>
    </reaction>
</comment>
<dbReference type="NCBIfam" id="TIGR00197">
    <property type="entry name" value="yjeF_nterm"/>
    <property type="match status" value="1"/>
</dbReference>
<feature type="binding site" evidence="18">
    <location>
        <position position="159"/>
    </location>
    <ligand>
        <name>(6S)-NADPHX</name>
        <dbReference type="ChEBI" id="CHEBI:64076"/>
    </ligand>
</feature>
<reference evidence="22 23" key="1">
    <citation type="submission" date="2019-02" db="EMBL/GenBank/DDBJ databases">
        <title>Peptostreptococcaceae bacterium ZHW00191 nov., a new bacterium isolated from the human gut.</title>
        <authorList>
            <person name="Zhou H.-W."/>
            <person name="Chen X.-J."/>
        </authorList>
    </citation>
    <scope>NUCLEOTIDE SEQUENCE [LARGE SCALE GENOMIC DNA]</scope>
    <source>
        <strain evidence="22 23">ZHW00191</strain>
    </source>
</reference>
<keyword evidence="10 17" id="KW-0520">NAD</keyword>
<comment type="catalytic activity">
    <reaction evidence="2 18 19">
        <text>(6R)-NADPHX = (6S)-NADPHX</text>
        <dbReference type="Rhea" id="RHEA:32227"/>
        <dbReference type="ChEBI" id="CHEBI:64076"/>
        <dbReference type="ChEBI" id="CHEBI:64077"/>
        <dbReference type="EC" id="5.1.99.6"/>
    </reaction>
</comment>
<dbReference type="Pfam" id="PF03853">
    <property type="entry name" value="YjeF_N"/>
    <property type="match status" value="1"/>
</dbReference>
<evidence type="ECO:0000256" key="8">
    <source>
        <dbReference type="ARBA" id="ARBA00022857"/>
    </source>
</evidence>
<evidence type="ECO:0000256" key="17">
    <source>
        <dbReference type="HAMAP-Rule" id="MF_01965"/>
    </source>
</evidence>
<feature type="binding site" evidence="18">
    <location>
        <begin position="130"/>
        <end position="136"/>
    </location>
    <ligand>
        <name>(6S)-NADPHX</name>
        <dbReference type="ChEBI" id="CHEBI:64076"/>
    </ligand>
</feature>
<evidence type="ECO:0000256" key="16">
    <source>
        <dbReference type="ARBA" id="ARBA00049209"/>
    </source>
</evidence>
<feature type="binding site" evidence="18">
    <location>
        <position position="141"/>
    </location>
    <ligand>
        <name>(6S)-NADPHX</name>
        <dbReference type="ChEBI" id="CHEBI:64076"/>
    </ligand>
</feature>
<evidence type="ECO:0000256" key="18">
    <source>
        <dbReference type="HAMAP-Rule" id="MF_01966"/>
    </source>
</evidence>
<comment type="function">
    <text evidence="18">Catalyzes the epimerization of the S- and R-forms of NAD(P)HX, a damaged form of NAD(P)H that is a result of enzymatic or heat-dependent hydration. This is a prerequisite for the S-specific NAD(P)H-hydrate dehydratase to allow the repair of both epimers of NAD(P)HX.</text>
</comment>
<dbReference type="OrthoDB" id="9806925at2"/>
<keyword evidence="9 18" id="KW-0630">Potassium</keyword>
<dbReference type="PANTHER" id="PTHR12592">
    <property type="entry name" value="ATP-DEPENDENT (S)-NAD(P)H-HYDRATE DEHYDRATASE FAMILY MEMBER"/>
    <property type="match status" value="1"/>
</dbReference>
<organism evidence="22 23">
    <name type="scientific">Peptacetobacter hominis</name>
    <dbReference type="NCBI Taxonomy" id="2743610"/>
    <lineage>
        <taxon>Bacteria</taxon>
        <taxon>Bacillati</taxon>
        <taxon>Bacillota</taxon>
        <taxon>Clostridia</taxon>
        <taxon>Peptostreptococcales</taxon>
        <taxon>Peptostreptococcaceae</taxon>
        <taxon>Peptacetobacter</taxon>
    </lineage>
</organism>
<evidence type="ECO:0000259" key="20">
    <source>
        <dbReference type="PROSITE" id="PS51383"/>
    </source>
</evidence>
<dbReference type="GO" id="GO:0046872">
    <property type="term" value="F:metal ion binding"/>
    <property type="evidence" value="ECO:0007669"/>
    <property type="project" value="UniProtKB-UniRule"/>
</dbReference>
<dbReference type="SUPFAM" id="SSF64153">
    <property type="entry name" value="YjeF N-terminal domain-like"/>
    <property type="match status" value="1"/>
</dbReference>
<keyword evidence="12 17" id="KW-0456">Lyase</keyword>
<evidence type="ECO:0000256" key="3">
    <source>
        <dbReference type="ARBA" id="ARBA00006001"/>
    </source>
</evidence>
<sequence length="498" mass="53935">MIIGTSNMTSNIDNACSNDIGIPMIVMMENAVHAAMKHIDTKIHKSICVICGMGNNGGDGFGIARHLILKGIDVKIFAVGNINKLSECAKINFDILKNMDADIKILDEINLEYAKDRFSKSDACIDALFGTGLKRNIEGIYRKVIEAINEKSAYTYAIDMPSGLSSDTGKVMGISIKADKTISFEFYKRGLIEYSSDEYKGEVVVEKIGVPKEIKEKFHNYEFITEKEDISKWIKRRKKNDHKGSYGKVTVFAGSSGFSGAAYIAAQSAVKTGSGLVTLVTEKEIQDIVSRKLSEAMTCSYDEKNRVEKIICDSDAIAVGPGMGNNSKTLSKINEIMEKTSSTLVIDADGINSLSENLKLIKDYPGKVILTPHPGELSRLTGKSISDINSNRIDTAKEAARTTGAIILLKGNRTVITDGYNTFVNPTGNSAMANGGMGDCLTGIITSLCGMGTEPLHAAAAGAYIHGYIADIISEKQFVVNASDIINYLPVAIKEILR</sequence>
<comment type="cofactor">
    <cofactor evidence="18 19">
        <name>K(+)</name>
        <dbReference type="ChEBI" id="CHEBI:29103"/>
    </cofactor>
    <text evidence="18 19">Binds 1 potassium ion per subunit.</text>
</comment>
<keyword evidence="11 18" id="KW-0413">Isomerase</keyword>
<dbReference type="EC" id="4.2.1.136" evidence="19"/>
<dbReference type="Gene3D" id="3.40.50.10260">
    <property type="entry name" value="YjeF N-terminal domain"/>
    <property type="match status" value="1"/>
</dbReference>
<comment type="catalytic activity">
    <reaction evidence="16 17 19">
        <text>(6S)-NADPHX + ADP = AMP + phosphate + NADPH + H(+)</text>
        <dbReference type="Rhea" id="RHEA:32235"/>
        <dbReference type="ChEBI" id="CHEBI:15378"/>
        <dbReference type="ChEBI" id="CHEBI:43474"/>
        <dbReference type="ChEBI" id="CHEBI:57783"/>
        <dbReference type="ChEBI" id="CHEBI:64076"/>
        <dbReference type="ChEBI" id="CHEBI:456215"/>
        <dbReference type="ChEBI" id="CHEBI:456216"/>
        <dbReference type="EC" id="4.2.1.136"/>
    </reaction>
</comment>
<dbReference type="EMBL" id="SGJB01000001">
    <property type="protein sequence ID" value="TQQ85763.1"/>
    <property type="molecule type" value="Genomic_DNA"/>
</dbReference>
<comment type="cofactor">
    <cofactor evidence="17">
        <name>Mg(2+)</name>
        <dbReference type="ChEBI" id="CHEBI:18420"/>
    </cofactor>
</comment>
<dbReference type="InterPro" id="IPR036652">
    <property type="entry name" value="YjeF_N_dom_sf"/>
</dbReference>
<feature type="binding site" evidence="17">
    <location>
        <position position="439"/>
    </location>
    <ligand>
        <name>(6S)-NADPHX</name>
        <dbReference type="ChEBI" id="CHEBI:64076"/>
    </ligand>
</feature>
<comment type="similarity">
    <text evidence="18">Belongs to the NnrE/AIBP family.</text>
</comment>
<evidence type="ECO:0000256" key="2">
    <source>
        <dbReference type="ARBA" id="ARBA00000909"/>
    </source>
</evidence>
<evidence type="ECO:0000256" key="5">
    <source>
        <dbReference type="ARBA" id="ARBA00022723"/>
    </source>
</evidence>
<evidence type="ECO:0000256" key="11">
    <source>
        <dbReference type="ARBA" id="ARBA00023235"/>
    </source>
</evidence>
<dbReference type="InterPro" id="IPR004443">
    <property type="entry name" value="YjeF_N_dom"/>
</dbReference>
<dbReference type="CDD" id="cd01171">
    <property type="entry name" value="YXKO-related"/>
    <property type="match status" value="1"/>
</dbReference>
<dbReference type="Proteomes" id="UP000317863">
    <property type="component" value="Unassembled WGS sequence"/>
</dbReference>
<dbReference type="GO" id="GO:0052855">
    <property type="term" value="F:ADP-dependent NAD(P)H-hydrate dehydratase activity"/>
    <property type="evidence" value="ECO:0007669"/>
    <property type="project" value="UniProtKB-UniRule"/>
</dbReference>
<evidence type="ECO:0000256" key="13">
    <source>
        <dbReference type="ARBA" id="ARBA00023268"/>
    </source>
</evidence>
<feature type="binding site" evidence="18">
    <location>
        <position position="126"/>
    </location>
    <ligand>
        <name>K(+)</name>
        <dbReference type="ChEBI" id="CHEBI:29103"/>
    </ligand>
</feature>
<dbReference type="PROSITE" id="PS51385">
    <property type="entry name" value="YJEF_N"/>
    <property type="match status" value="1"/>
</dbReference>
<comment type="caution">
    <text evidence="22">The sequence shown here is derived from an EMBL/GenBank/DDBJ whole genome shotgun (WGS) entry which is preliminary data.</text>
</comment>
<dbReference type="GO" id="GO:0005524">
    <property type="term" value="F:ATP binding"/>
    <property type="evidence" value="ECO:0007669"/>
    <property type="project" value="UniProtKB-UniRule"/>
</dbReference>
<name>A0A544QYH1_9FIRM</name>
<evidence type="ECO:0000256" key="7">
    <source>
        <dbReference type="ARBA" id="ARBA00022840"/>
    </source>
</evidence>
<comment type="subunit">
    <text evidence="17">Homotetramer.</text>
</comment>
<feature type="binding site" evidence="17">
    <location>
        <begin position="410"/>
        <end position="414"/>
    </location>
    <ligand>
        <name>AMP</name>
        <dbReference type="ChEBI" id="CHEBI:456215"/>
    </ligand>
</feature>
<evidence type="ECO:0000256" key="14">
    <source>
        <dbReference type="ARBA" id="ARBA00025153"/>
    </source>
</evidence>
<evidence type="ECO:0000256" key="4">
    <source>
        <dbReference type="ARBA" id="ARBA00009524"/>
    </source>
</evidence>
<comment type="similarity">
    <text evidence="4 19">In the C-terminal section; belongs to the NnrD/CARKD family.</text>
</comment>
<dbReference type="RefSeq" id="WP_142534988.1">
    <property type="nucleotide sequence ID" value="NZ_SGJB01000001.1"/>
</dbReference>
<keyword evidence="13" id="KW-0511">Multifunctional enzyme</keyword>
<keyword evidence="5 18" id="KW-0479">Metal-binding</keyword>
<gene>
    <name evidence="17" type="primary">nnrD</name>
    <name evidence="18" type="synonym">nnrE</name>
    <name evidence="22" type="ORF">EXD82_00685</name>
</gene>
<feature type="binding site" evidence="18">
    <location>
        <position position="162"/>
    </location>
    <ligand>
        <name>K(+)</name>
        <dbReference type="ChEBI" id="CHEBI:29103"/>
    </ligand>
</feature>
<dbReference type="Gene3D" id="3.40.1190.20">
    <property type="match status" value="1"/>
</dbReference>
<dbReference type="SUPFAM" id="SSF53613">
    <property type="entry name" value="Ribokinase-like"/>
    <property type="match status" value="1"/>
</dbReference>
<keyword evidence="23" id="KW-1185">Reference proteome</keyword>
<proteinExistence type="inferred from homology"/>
<feature type="binding site" evidence="17">
    <location>
        <position position="261"/>
    </location>
    <ligand>
        <name>(6S)-NADPHX</name>
        <dbReference type="ChEBI" id="CHEBI:64076"/>
    </ligand>
</feature>
<comment type="function">
    <text evidence="14 19">Bifunctional enzyme that catalyzes the epimerization of the S- and R-forms of NAD(P)HX and the dehydration of the S-form of NAD(P)HX at the expense of ADP, which is converted to AMP. This allows the repair of both epimers of NAD(P)HX, a damaged form of NAD(P)H that is a result of enzymatic or heat-dependent hydration.</text>
</comment>
<evidence type="ECO:0000313" key="22">
    <source>
        <dbReference type="EMBL" id="TQQ85763.1"/>
    </source>
</evidence>
<evidence type="ECO:0000256" key="12">
    <source>
        <dbReference type="ARBA" id="ARBA00023239"/>
    </source>
</evidence>
<comment type="function">
    <text evidence="17">Catalyzes the dehydration of the S-form of NAD(P)HX at the expense of ADP, which is converted to AMP. Together with NAD(P)HX epimerase, which catalyzes the epimerization of the S- and R-forms, the enzyme allows the repair of both epimers of NAD(P)HX, a damaged form of NAD(P)H that is a result of enzymatic or heat-dependent hydration.</text>
</comment>
<evidence type="ECO:0000256" key="6">
    <source>
        <dbReference type="ARBA" id="ARBA00022741"/>
    </source>
</evidence>
<evidence type="ECO:0000259" key="21">
    <source>
        <dbReference type="PROSITE" id="PS51385"/>
    </source>
</evidence>
<keyword evidence="7 17" id="KW-0067">ATP-binding</keyword>
<evidence type="ECO:0000256" key="15">
    <source>
        <dbReference type="ARBA" id="ARBA00048238"/>
    </source>
</evidence>
<dbReference type="PANTHER" id="PTHR12592:SF0">
    <property type="entry name" value="ATP-DEPENDENT (S)-NAD(P)H-HYDRATE DEHYDRATASE"/>
    <property type="match status" value="1"/>
</dbReference>
<dbReference type="GO" id="GO:0046496">
    <property type="term" value="P:nicotinamide nucleotide metabolic process"/>
    <property type="evidence" value="ECO:0007669"/>
    <property type="project" value="UniProtKB-UniRule"/>
</dbReference>
<dbReference type="InterPro" id="IPR000631">
    <property type="entry name" value="CARKD"/>
</dbReference>
<dbReference type="GO" id="GO:0052856">
    <property type="term" value="F:NAD(P)HX epimerase activity"/>
    <property type="evidence" value="ECO:0007669"/>
    <property type="project" value="UniProtKB-UniRule"/>
</dbReference>
<evidence type="ECO:0000256" key="9">
    <source>
        <dbReference type="ARBA" id="ARBA00022958"/>
    </source>
</evidence>
<feature type="binding site" evidence="17">
    <location>
        <position position="438"/>
    </location>
    <ligand>
        <name>AMP</name>
        <dbReference type="ChEBI" id="CHEBI:456215"/>
    </ligand>
</feature>
<evidence type="ECO:0000256" key="10">
    <source>
        <dbReference type="ARBA" id="ARBA00023027"/>
    </source>
</evidence>
<dbReference type="InterPro" id="IPR030677">
    <property type="entry name" value="Nnr"/>
</dbReference>
<comment type="catalytic activity">
    <reaction evidence="1 18 19">
        <text>(6R)-NADHX = (6S)-NADHX</text>
        <dbReference type="Rhea" id="RHEA:32215"/>
        <dbReference type="ChEBI" id="CHEBI:64074"/>
        <dbReference type="ChEBI" id="CHEBI:64075"/>
        <dbReference type="EC" id="5.1.99.6"/>
    </reaction>
</comment>
<dbReference type="Pfam" id="PF01256">
    <property type="entry name" value="Carb_kinase"/>
    <property type="match status" value="1"/>
</dbReference>
<feature type="binding site" evidence="18">
    <location>
        <position position="56"/>
    </location>
    <ligand>
        <name>K(+)</name>
        <dbReference type="ChEBI" id="CHEBI:29103"/>
    </ligand>
</feature>
<comment type="similarity">
    <text evidence="17">Belongs to the NnrD/CARKD family.</text>
</comment>
<dbReference type="HAMAP" id="MF_01966">
    <property type="entry name" value="NADHX_epimerase"/>
    <property type="match status" value="1"/>
</dbReference>
<comment type="similarity">
    <text evidence="3 19">In the N-terminal section; belongs to the NnrE/AIBP family.</text>
</comment>
<dbReference type="NCBIfam" id="TIGR00196">
    <property type="entry name" value="yjeF_cterm"/>
    <property type="match status" value="1"/>
</dbReference>